<evidence type="ECO:0000259" key="10">
    <source>
        <dbReference type="SMART" id="SM01390"/>
    </source>
</evidence>
<feature type="domain" description="RNA-binding S4" evidence="9">
    <location>
        <begin position="96"/>
        <end position="159"/>
    </location>
</feature>
<evidence type="ECO:0000256" key="7">
    <source>
        <dbReference type="HAMAP-Rule" id="MF_01306"/>
    </source>
</evidence>
<organism evidence="11 12">
    <name type="scientific">Candidatus Magasanikbacteria bacterium RIFCSPLOWO2_01_FULL_40_15</name>
    <dbReference type="NCBI Taxonomy" id="1798686"/>
    <lineage>
        <taxon>Bacteria</taxon>
        <taxon>Candidatus Magasanikiibacteriota</taxon>
    </lineage>
</organism>
<evidence type="ECO:0000256" key="4">
    <source>
        <dbReference type="ARBA" id="ARBA00022980"/>
    </source>
</evidence>
<dbReference type="CDD" id="cd00165">
    <property type="entry name" value="S4"/>
    <property type="match status" value="1"/>
</dbReference>
<dbReference type="SUPFAM" id="SSF55174">
    <property type="entry name" value="Alpha-L RNA-binding motif"/>
    <property type="match status" value="1"/>
</dbReference>
<dbReference type="FunFam" id="3.10.290.10:FF:000001">
    <property type="entry name" value="30S ribosomal protein S4"/>
    <property type="match status" value="1"/>
</dbReference>
<reference evidence="11 12" key="1">
    <citation type="journal article" date="2016" name="Nat. Commun.">
        <title>Thousands of microbial genomes shed light on interconnected biogeochemical processes in an aquifer system.</title>
        <authorList>
            <person name="Anantharaman K."/>
            <person name="Brown C.T."/>
            <person name="Hug L.A."/>
            <person name="Sharon I."/>
            <person name="Castelle C.J."/>
            <person name="Probst A.J."/>
            <person name="Thomas B.C."/>
            <person name="Singh A."/>
            <person name="Wilkins M.J."/>
            <person name="Karaoz U."/>
            <person name="Brodie E.L."/>
            <person name="Williams K.H."/>
            <person name="Hubbard S.S."/>
            <person name="Banfield J.F."/>
        </authorList>
    </citation>
    <scope>NUCLEOTIDE SEQUENCE [LARGE SCALE GENOMIC DNA]</scope>
</reference>
<dbReference type="Proteomes" id="UP000177040">
    <property type="component" value="Unassembled WGS sequence"/>
</dbReference>
<comment type="subunit">
    <text evidence="7">Part of the 30S ribosomal subunit. Contacts protein S5. The interaction surface between S4 and S5 is involved in control of translational fidelity.</text>
</comment>
<proteinExistence type="inferred from homology"/>
<dbReference type="GO" id="GO:0042274">
    <property type="term" value="P:ribosomal small subunit biogenesis"/>
    <property type="evidence" value="ECO:0007669"/>
    <property type="project" value="TreeGrafter"/>
</dbReference>
<dbReference type="Gene3D" id="3.10.290.10">
    <property type="entry name" value="RNA-binding S4 domain"/>
    <property type="match status" value="1"/>
</dbReference>
<evidence type="ECO:0000313" key="12">
    <source>
        <dbReference type="Proteomes" id="UP000177040"/>
    </source>
</evidence>
<comment type="function">
    <text evidence="7">One of the primary rRNA binding proteins, it binds directly to 16S rRNA where it nucleates assembly of the body of the 30S subunit.</text>
</comment>
<feature type="domain" description="Small ribosomal subunit protein uS4 N-terminal" evidence="10">
    <location>
        <begin position="3"/>
        <end position="95"/>
    </location>
</feature>
<dbReference type="InterPro" id="IPR002942">
    <property type="entry name" value="S4_RNA-bd"/>
</dbReference>
<evidence type="ECO:0000259" key="9">
    <source>
        <dbReference type="SMART" id="SM00363"/>
    </source>
</evidence>
<dbReference type="AlphaFoldDB" id="A0A1F6N2M1"/>
<evidence type="ECO:0000256" key="2">
    <source>
        <dbReference type="ARBA" id="ARBA00022730"/>
    </source>
</evidence>
<dbReference type="Pfam" id="PF01479">
    <property type="entry name" value="S4"/>
    <property type="match status" value="1"/>
</dbReference>
<comment type="caution">
    <text evidence="11">The sequence shown here is derived from an EMBL/GenBank/DDBJ whole genome shotgun (WGS) entry which is preliminary data.</text>
</comment>
<dbReference type="InterPro" id="IPR005709">
    <property type="entry name" value="Ribosomal_uS4_bac-type"/>
</dbReference>
<accession>A0A1F6N2M1</accession>
<dbReference type="GO" id="GO:0006412">
    <property type="term" value="P:translation"/>
    <property type="evidence" value="ECO:0007669"/>
    <property type="project" value="UniProtKB-UniRule"/>
</dbReference>
<keyword evidence="3 7" id="KW-0694">RNA-binding</keyword>
<dbReference type="GO" id="GO:0015935">
    <property type="term" value="C:small ribosomal subunit"/>
    <property type="evidence" value="ECO:0007669"/>
    <property type="project" value="InterPro"/>
</dbReference>
<evidence type="ECO:0000313" key="11">
    <source>
        <dbReference type="EMBL" id="OGH77950.1"/>
    </source>
</evidence>
<dbReference type="PANTHER" id="PTHR11831">
    <property type="entry name" value="30S 40S RIBOSOMAL PROTEIN"/>
    <property type="match status" value="1"/>
</dbReference>
<feature type="region of interest" description="Disordered" evidence="8">
    <location>
        <begin position="31"/>
        <end position="51"/>
    </location>
</feature>
<sequence length="207" mass="23441">MGRYTGPRNKIARRLGVNLGLKTNPAKVARRLSQKPGVHGPNKRPKAPSSYGRQLLEKQKAKFIYGLRENQLRRYVTEATRLKGNSGTYLLQLLEMRFDNVVYRLGFAGTRAQARQMVTHGMFFLNNKKLSIPSHTVSIGDVVSIKPSKTKKKLFENIGDKLETQQLPSWLTNEPKALTGKVVSEPSKDDAEHLFDVTLIIEYFSTR</sequence>
<comment type="function">
    <text evidence="7">With S5 and S12 plays an important role in translational accuracy.</text>
</comment>
<dbReference type="GO" id="GO:0003735">
    <property type="term" value="F:structural constituent of ribosome"/>
    <property type="evidence" value="ECO:0007669"/>
    <property type="project" value="InterPro"/>
</dbReference>
<dbReference type="PROSITE" id="PS50889">
    <property type="entry name" value="S4"/>
    <property type="match status" value="1"/>
</dbReference>
<dbReference type="InterPro" id="IPR022801">
    <property type="entry name" value="Ribosomal_uS4"/>
</dbReference>
<evidence type="ECO:0000256" key="8">
    <source>
        <dbReference type="SAM" id="MobiDB-lite"/>
    </source>
</evidence>
<keyword evidence="2 7" id="KW-0699">rRNA-binding</keyword>
<dbReference type="SMART" id="SM01390">
    <property type="entry name" value="Ribosomal_S4"/>
    <property type="match status" value="1"/>
</dbReference>
<dbReference type="NCBIfam" id="TIGR01017">
    <property type="entry name" value="rpsD_bact"/>
    <property type="match status" value="1"/>
</dbReference>
<dbReference type="Pfam" id="PF00163">
    <property type="entry name" value="Ribosomal_S4"/>
    <property type="match status" value="1"/>
</dbReference>
<dbReference type="InterPro" id="IPR001912">
    <property type="entry name" value="Ribosomal_uS4_N"/>
</dbReference>
<keyword evidence="5 7" id="KW-0687">Ribonucleoprotein</keyword>
<dbReference type="HAMAP" id="MF_01306_B">
    <property type="entry name" value="Ribosomal_uS4_B"/>
    <property type="match status" value="1"/>
</dbReference>
<gene>
    <name evidence="7" type="primary">rpsD</name>
    <name evidence="11" type="ORF">A2983_01235</name>
</gene>
<dbReference type="GO" id="GO:0019843">
    <property type="term" value="F:rRNA binding"/>
    <property type="evidence" value="ECO:0007669"/>
    <property type="project" value="UniProtKB-UniRule"/>
</dbReference>
<dbReference type="SMART" id="SM00363">
    <property type="entry name" value="S4"/>
    <property type="match status" value="1"/>
</dbReference>
<evidence type="ECO:0000256" key="5">
    <source>
        <dbReference type="ARBA" id="ARBA00023274"/>
    </source>
</evidence>
<evidence type="ECO:0000256" key="3">
    <source>
        <dbReference type="ARBA" id="ARBA00022884"/>
    </source>
</evidence>
<name>A0A1F6N2M1_9BACT</name>
<keyword evidence="4 7" id="KW-0689">Ribosomal protein</keyword>
<dbReference type="Gene3D" id="1.10.1050.10">
    <property type="entry name" value="Ribosomal Protein S4 Delta 41, Chain A, domain 1"/>
    <property type="match status" value="1"/>
</dbReference>
<dbReference type="InterPro" id="IPR036986">
    <property type="entry name" value="S4_RNA-bd_sf"/>
</dbReference>
<comment type="similarity">
    <text evidence="1 7">Belongs to the universal ribosomal protein uS4 family.</text>
</comment>
<dbReference type="NCBIfam" id="NF003717">
    <property type="entry name" value="PRK05327.1"/>
    <property type="match status" value="1"/>
</dbReference>
<evidence type="ECO:0000256" key="1">
    <source>
        <dbReference type="ARBA" id="ARBA00007465"/>
    </source>
</evidence>
<dbReference type="EMBL" id="MFQH01000020">
    <property type="protein sequence ID" value="OGH77950.1"/>
    <property type="molecule type" value="Genomic_DNA"/>
</dbReference>
<evidence type="ECO:0000256" key="6">
    <source>
        <dbReference type="ARBA" id="ARBA00035254"/>
    </source>
</evidence>
<dbReference type="PANTHER" id="PTHR11831:SF4">
    <property type="entry name" value="SMALL RIBOSOMAL SUBUNIT PROTEIN US4M"/>
    <property type="match status" value="1"/>
</dbReference>
<protein>
    <recommendedName>
        <fullName evidence="6 7">Small ribosomal subunit protein uS4</fullName>
    </recommendedName>
</protein>